<dbReference type="InterPro" id="IPR036866">
    <property type="entry name" value="RibonucZ/Hydroxyglut_hydro"/>
</dbReference>
<gene>
    <name evidence="4" type="ORF">ACFPCY_10640</name>
</gene>
<evidence type="ECO:0000259" key="3">
    <source>
        <dbReference type="Pfam" id="PF12706"/>
    </source>
</evidence>
<dbReference type="Gene3D" id="3.60.15.10">
    <property type="entry name" value="Ribonuclease Z/Hydroxyacylglutathione hydrolase-like"/>
    <property type="match status" value="1"/>
</dbReference>
<evidence type="ECO:0000256" key="2">
    <source>
        <dbReference type="SAM" id="MobiDB-lite"/>
    </source>
</evidence>
<dbReference type="EMBL" id="JBHSIT010000003">
    <property type="protein sequence ID" value="MFC4907779.1"/>
    <property type="molecule type" value="Genomic_DNA"/>
</dbReference>
<feature type="region of interest" description="Disordered" evidence="2">
    <location>
        <begin position="1"/>
        <end position="72"/>
    </location>
</feature>
<evidence type="ECO:0000313" key="5">
    <source>
        <dbReference type="Proteomes" id="UP001595872"/>
    </source>
</evidence>
<protein>
    <submittedName>
        <fullName evidence="4">MBL fold metallo-hydrolase</fullName>
    </submittedName>
</protein>
<keyword evidence="5" id="KW-1185">Reference proteome</keyword>
<comment type="caution">
    <text evidence="4">The sequence shown here is derived from an EMBL/GenBank/DDBJ whole genome shotgun (WGS) entry which is preliminary data.</text>
</comment>
<sequence length="326" mass="32851">MTRAELPGADTTSGDMSGADAPGANVPGADMASGDTTSRDTTSGGMSGADVPGANVPGGDMPGGNTAGGDMTGGDMAGALGVTVVGGPTTVLEIGGLRLVVDPTFDPPGEYPFGSVTLTKTAGPALSPADLGRVDAVLLSHDQHPDNLDTLGREFVRAVPVTLSTVEAAARIGVTALPPWWRHDLGDVPVTAVPARHGPPGCERLTGTVTGFVLGGSGGLPTVYVSGDNACLDHVRRIAERFPRIDVAVLFGGAVRTPGLDANLTLDAAGLVEATRILAARHVVAVHCDSWSHFTEDAADVRAAFDAAGMSGRLAPAEPGTRLQLA</sequence>
<organism evidence="4 5">
    <name type="scientific">Actinomadura gamaensis</name>
    <dbReference type="NCBI Taxonomy" id="1763541"/>
    <lineage>
        <taxon>Bacteria</taxon>
        <taxon>Bacillati</taxon>
        <taxon>Actinomycetota</taxon>
        <taxon>Actinomycetes</taxon>
        <taxon>Streptosporangiales</taxon>
        <taxon>Thermomonosporaceae</taxon>
        <taxon>Actinomadura</taxon>
    </lineage>
</organism>
<dbReference type="Gene3D" id="2.160.20.80">
    <property type="entry name" value="E3 ubiquitin-protein ligase SopA"/>
    <property type="match status" value="1"/>
</dbReference>
<dbReference type="SUPFAM" id="SSF56281">
    <property type="entry name" value="Metallo-hydrolase/oxidoreductase"/>
    <property type="match status" value="1"/>
</dbReference>
<proteinExistence type="predicted"/>
<dbReference type="Pfam" id="PF12706">
    <property type="entry name" value="Lactamase_B_2"/>
    <property type="match status" value="1"/>
</dbReference>
<evidence type="ECO:0000256" key="1">
    <source>
        <dbReference type="ARBA" id="ARBA00022801"/>
    </source>
</evidence>
<dbReference type="SUPFAM" id="SSF141571">
    <property type="entry name" value="Pentapeptide repeat-like"/>
    <property type="match status" value="1"/>
</dbReference>
<name>A0ABV9TUX6_9ACTN</name>
<feature type="compositionally biased region" description="Low complexity" evidence="2">
    <location>
        <begin position="33"/>
        <end position="44"/>
    </location>
</feature>
<dbReference type="RefSeq" id="WP_378253858.1">
    <property type="nucleotide sequence ID" value="NZ_JBHSIT010000003.1"/>
</dbReference>
<evidence type="ECO:0000313" key="4">
    <source>
        <dbReference type="EMBL" id="MFC4907779.1"/>
    </source>
</evidence>
<dbReference type="Proteomes" id="UP001595872">
    <property type="component" value="Unassembled WGS sequence"/>
</dbReference>
<dbReference type="PANTHER" id="PTHR43546:SF9">
    <property type="entry name" value="L-ASCORBATE-6-PHOSPHATE LACTONASE ULAG-RELATED"/>
    <property type="match status" value="1"/>
</dbReference>
<reference evidence="5" key="1">
    <citation type="journal article" date="2019" name="Int. J. Syst. Evol. Microbiol.">
        <title>The Global Catalogue of Microorganisms (GCM) 10K type strain sequencing project: providing services to taxonomists for standard genome sequencing and annotation.</title>
        <authorList>
            <consortium name="The Broad Institute Genomics Platform"/>
            <consortium name="The Broad Institute Genome Sequencing Center for Infectious Disease"/>
            <person name="Wu L."/>
            <person name="Ma J."/>
        </authorList>
    </citation>
    <scope>NUCLEOTIDE SEQUENCE [LARGE SCALE GENOMIC DNA]</scope>
    <source>
        <strain evidence="5">KLKA75</strain>
    </source>
</reference>
<dbReference type="PANTHER" id="PTHR43546">
    <property type="entry name" value="UPF0173 METAL-DEPENDENT HYDROLASE MJ1163-RELATED"/>
    <property type="match status" value="1"/>
</dbReference>
<dbReference type="InterPro" id="IPR001279">
    <property type="entry name" value="Metallo-B-lactamas"/>
</dbReference>
<accession>A0ABV9TUX6</accession>
<feature type="compositionally biased region" description="Gly residues" evidence="2">
    <location>
        <begin position="60"/>
        <end position="72"/>
    </location>
</feature>
<dbReference type="InterPro" id="IPR050114">
    <property type="entry name" value="UPF0173_UPF0282_UlaG_hydrolase"/>
</dbReference>
<keyword evidence="1" id="KW-0378">Hydrolase</keyword>
<feature type="domain" description="Metallo-beta-lactamase" evidence="3">
    <location>
        <begin position="98"/>
        <end position="287"/>
    </location>
</feature>